<keyword evidence="3" id="KW-1185">Reference proteome</keyword>
<dbReference type="AlphaFoldDB" id="A0A3S2UIS6"/>
<protein>
    <submittedName>
        <fullName evidence="2">Uncharacterized protein</fullName>
    </submittedName>
</protein>
<reference evidence="2 3" key="1">
    <citation type="submission" date="2018-11" db="EMBL/GenBank/DDBJ databases">
        <authorList>
            <person name="Lopez-Roques C."/>
            <person name="Donnadieu C."/>
            <person name="Bouchez O."/>
            <person name="Klopp C."/>
            <person name="Cabau C."/>
            <person name="Zahm M."/>
        </authorList>
    </citation>
    <scope>NUCLEOTIDE SEQUENCE [LARGE SCALE GENOMIC DNA]</scope>
    <source>
        <strain evidence="2">RS831</strain>
        <tissue evidence="2">Whole body</tissue>
    </source>
</reference>
<evidence type="ECO:0000313" key="3">
    <source>
        <dbReference type="Proteomes" id="UP000283210"/>
    </source>
</evidence>
<evidence type="ECO:0000313" key="2">
    <source>
        <dbReference type="EMBL" id="RVE71898.1"/>
    </source>
</evidence>
<sequence>METRAVMLQTGMSPAHRQWSVNPLQQRFHGGAETRSRRYLTASRRRSVCGCSPRALFPFLPIERARRNAKPRGAEEEKGLCVDARSLPPQPRSSSLETHSPAWHKSGILFQR</sequence>
<name>A0A3S2UIS6_ORYJA</name>
<gene>
    <name evidence="2" type="ORF">OJAV_G00056270</name>
</gene>
<evidence type="ECO:0000256" key="1">
    <source>
        <dbReference type="SAM" id="MobiDB-lite"/>
    </source>
</evidence>
<reference evidence="2 3" key="2">
    <citation type="submission" date="2019-01" db="EMBL/GenBank/DDBJ databases">
        <title>A chromosome length genome reference of the Java medaka (oryzias javanicus).</title>
        <authorList>
            <person name="Herpin A."/>
            <person name="Takehana Y."/>
            <person name="Naruse K."/>
            <person name="Ansai S."/>
            <person name="Kawaguchi M."/>
        </authorList>
    </citation>
    <scope>NUCLEOTIDE SEQUENCE [LARGE SCALE GENOMIC DNA]</scope>
    <source>
        <strain evidence="2">RS831</strain>
        <tissue evidence="2">Whole body</tissue>
    </source>
</reference>
<feature type="region of interest" description="Disordered" evidence="1">
    <location>
        <begin position="1"/>
        <end position="23"/>
    </location>
</feature>
<feature type="region of interest" description="Disordered" evidence="1">
    <location>
        <begin position="68"/>
        <end position="112"/>
    </location>
</feature>
<dbReference type="EMBL" id="CM012442">
    <property type="protein sequence ID" value="RVE71898.1"/>
    <property type="molecule type" value="Genomic_DNA"/>
</dbReference>
<organism evidence="2 3">
    <name type="scientific">Oryzias javanicus</name>
    <name type="common">Javanese ricefish</name>
    <name type="synonym">Aplocheilus javanicus</name>
    <dbReference type="NCBI Taxonomy" id="123683"/>
    <lineage>
        <taxon>Eukaryota</taxon>
        <taxon>Metazoa</taxon>
        <taxon>Chordata</taxon>
        <taxon>Craniata</taxon>
        <taxon>Vertebrata</taxon>
        <taxon>Euteleostomi</taxon>
        <taxon>Actinopterygii</taxon>
        <taxon>Neopterygii</taxon>
        <taxon>Teleostei</taxon>
        <taxon>Neoteleostei</taxon>
        <taxon>Acanthomorphata</taxon>
        <taxon>Ovalentaria</taxon>
        <taxon>Atherinomorphae</taxon>
        <taxon>Beloniformes</taxon>
        <taxon>Adrianichthyidae</taxon>
        <taxon>Oryziinae</taxon>
        <taxon>Oryzias</taxon>
    </lineage>
</organism>
<accession>A0A3S2UIS6</accession>
<proteinExistence type="predicted"/>
<dbReference type="Proteomes" id="UP000283210">
    <property type="component" value="Chromosome 6"/>
</dbReference>